<sequence>MTAESSSSKRDPSSDGVTLRRLLADPELGLTLTCPGEPGALDRPISWVHPAEIADIAMWSEPGEVLLTTGTNFPTEPMDAADDHALLVAARKAVGLPARFTDEREAYRQWCDCYVSQLVQAGVLAIGFGVGVKHPSAPAALLDAAARGGLPMFDVPLRIPFLAVVKTVSKAIADRHDETMRRSLLMQRQMLKSASGEDPLHGVISTMARLLGGWAAYVDADGTVVDISNRTFGKQAQDWAMRLAAKAAQSQANPALTTVFGVQNGHSCCACVVRDPSASSGGSVGGSMAGSGAAIGGRGGVLTGIMVASAPRNARTDVQLRSLTMAAADVLSVVVPRLQSSGRRIGRLRTAMFAAFADGQGETLLPMAGELWHAVPRPPLRLICVDGDDVVDRLYEVMDSGGIIPESGAAVFGVYDRRLWLIVGDDDASEVLGALCMRDDCDCGSVICPSWRALKDGFASAVQDMYRIRLNGEGREFADISAHELIHAELAVAYASELLAPLRRLPRQESDTLMATIRELFAVSFNVGAAAKALGVHRHTVENRLSKIERVLGLDLRQEASRVRLWIACSFLRG</sequence>
<dbReference type="AlphaFoldDB" id="A0A261FGX7"/>
<feature type="domain" description="PucR C-terminal helix-turn-helix" evidence="2">
    <location>
        <begin position="513"/>
        <end position="569"/>
    </location>
</feature>
<proteinExistence type="predicted"/>
<organism evidence="3 4">
    <name type="scientific">Bifidobacterium tissieri</name>
    <dbReference type="NCBI Taxonomy" id="1630162"/>
    <lineage>
        <taxon>Bacteria</taxon>
        <taxon>Bacillati</taxon>
        <taxon>Actinomycetota</taxon>
        <taxon>Actinomycetes</taxon>
        <taxon>Bifidobacteriales</taxon>
        <taxon>Bifidobacteriaceae</taxon>
        <taxon>Bifidobacterium</taxon>
    </lineage>
</organism>
<accession>A0A261FGX7</accession>
<dbReference type="InterPro" id="IPR025736">
    <property type="entry name" value="PucR_C-HTH_dom"/>
</dbReference>
<protein>
    <submittedName>
        <fullName evidence="3">Purine catabolism regulatory protein-like family</fullName>
    </submittedName>
</protein>
<evidence type="ECO:0000259" key="2">
    <source>
        <dbReference type="Pfam" id="PF13556"/>
    </source>
</evidence>
<dbReference type="PANTHER" id="PTHR33744:SF1">
    <property type="entry name" value="DNA-BINDING TRANSCRIPTIONAL ACTIVATOR ADER"/>
    <property type="match status" value="1"/>
</dbReference>
<evidence type="ECO:0000313" key="4">
    <source>
        <dbReference type="Proteomes" id="UP000216444"/>
    </source>
</evidence>
<comment type="caution">
    <text evidence="3">The sequence shown here is derived from an EMBL/GenBank/DDBJ whole genome shotgun (WGS) entry which is preliminary data.</text>
</comment>
<gene>
    <name evidence="3" type="ORF">BTIS_0771</name>
</gene>
<evidence type="ECO:0000313" key="3">
    <source>
        <dbReference type="EMBL" id="OZG58402.1"/>
    </source>
</evidence>
<dbReference type="InterPro" id="IPR012914">
    <property type="entry name" value="PucR_dom"/>
</dbReference>
<dbReference type="Gene3D" id="1.10.10.2840">
    <property type="entry name" value="PucR C-terminal helix-turn-helix domain"/>
    <property type="match status" value="1"/>
</dbReference>
<dbReference type="Proteomes" id="UP000216444">
    <property type="component" value="Unassembled WGS sequence"/>
</dbReference>
<dbReference type="Pfam" id="PF13556">
    <property type="entry name" value="HTH_30"/>
    <property type="match status" value="1"/>
</dbReference>
<feature type="domain" description="Purine catabolism PurC-like" evidence="1">
    <location>
        <begin position="22"/>
        <end position="81"/>
    </location>
</feature>
<keyword evidence="4" id="KW-1185">Reference proteome</keyword>
<reference evidence="3 4" key="1">
    <citation type="journal article" date="2017" name="BMC Genomics">
        <title>Comparative genomic and phylogenomic analyses of the Bifidobacteriaceae family.</title>
        <authorList>
            <person name="Lugli G.A."/>
            <person name="Milani C."/>
            <person name="Turroni F."/>
            <person name="Duranti S."/>
            <person name="Mancabelli L."/>
            <person name="Mangifesta M."/>
            <person name="Ferrario C."/>
            <person name="Modesto M."/>
            <person name="Mattarelli P."/>
            <person name="Jiri K."/>
            <person name="van Sinderen D."/>
            <person name="Ventura M."/>
        </authorList>
    </citation>
    <scope>NUCLEOTIDE SEQUENCE [LARGE SCALE GENOMIC DNA]</scope>
    <source>
        <strain evidence="3 4">DSM 100201</strain>
    </source>
</reference>
<dbReference type="Pfam" id="PF07905">
    <property type="entry name" value="PucR"/>
    <property type="match status" value="1"/>
</dbReference>
<dbReference type="RefSeq" id="WP_094662831.1">
    <property type="nucleotide sequence ID" value="NZ_MWWV01000004.1"/>
</dbReference>
<dbReference type="InterPro" id="IPR051448">
    <property type="entry name" value="CdaR-like_regulators"/>
</dbReference>
<dbReference type="InterPro" id="IPR042070">
    <property type="entry name" value="PucR_C-HTH_sf"/>
</dbReference>
<dbReference type="PANTHER" id="PTHR33744">
    <property type="entry name" value="CARBOHYDRATE DIACID REGULATOR"/>
    <property type="match status" value="1"/>
</dbReference>
<dbReference type="EMBL" id="MWWV01000004">
    <property type="protein sequence ID" value="OZG58402.1"/>
    <property type="molecule type" value="Genomic_DNA"/>
</dbReference>
<evidence type="ECO:0000259" key="1">
    <source>
        <dbReference type="Pfam" id="PF07905"/>
    </source>
</evidence>
<name>A0A261FGX7_9BIFI</name>